<protein>
    <submittedName>
        <fullName evidence="4">Uncharacterized protein</fullName>
    </submittedName>
</protein>
<comment type="caution">
    <text evidence="4">The sequence shown here is derived from an EMBL/GenBank/DDBJ whole genome shotgun (WGS) entry which is preliminary data.</text>
</comment>
<dbReference type="AlphaFoldDB" id="A0A1S8KM47"/>
<evidence type="ECO:0000256" key="1">
    <source>
        <dbReference type="ARBA" id="ARBA00006484"/>
    </source>
</evidence>
<keyword evidence="2" id="KW-0560">Oxidoreductase</keyword>
<gene>
    <name evidence="4" type="ORF">BWX42_01025</name>
</gene>
<dbReference type="InterPro" id="IPR036291">
    <property type="entry name" value="NAD(P)-bd_dom_sf"/>
</dbReference>
<name>A0A1S8KM47_9LACT</name>
<dbReference type="CDD" id="cd05233">
    <property type="entry name" value="SDR_c"/>
    <property type="match status" value="1"/>
</dbReference>
<dbReference type="PRINTS" id="PR00081">
    <property type="entry name" value="GDHRDH"/>
</dbReference>
<dbReference type="PANTHER" id="PTHR42901:SF1">
    <property type="entry name" value="ALCOHOL DEHYDROGENASE"/>
    <property type="match status" value="1"/>
</dbReference>
<dbReference type="GO" id="GO:0016491">
    <property type="term" value="F:oxidoreductase activity"/>
    <property type="evidence" value="ECO:0007669"/>
    <property type="project" value="UniProtKB-KW"/>
</dbReference>
<sequence>MTKTYSLITGASSGIGRDLAYKLASEGHNVILVARREQRLKEIAADIEENYHVSAEYLVQDIGDVARLDDFYEKTKAFNIDLWVNNAGISVSGDFLEMDPNDILKMLKLNTGALAKLSILYLQDYADEPVQLLNVSSVAGYALMESAPLYSVSKHFVSTLTENLAHELANKNKPARAKVLAPAATETEFVGVVRGDAEADVDYSDVFERYHTSEQMAEFAWKLLESDKVVGIVDLDDFEFKLTDPQFKYAGGN</sequence>
<dbReference type="PROSITE" id="PS00061">
    <property type="entry name" value="ADH_SHORT"/>
    <property type="match status" value="1"/>
</dbReference>
<dbReference type="InterPro" id="IPR020904">
    <property type="entry name" value="Sc_DH/Rdtase_CS"/>
</dbReference>
<dbReference type="SUPFAM" id="SSF51735">
    <property type="entry name" value="NAD(P)-binding Rossmann-fold domains"/>
    <property type="match status" value="1"/>
</dbReference>
<evidence type="ECO:0000256" key="3">
    <source>
        <dbReference type="RuleBase" id="RU000363"/>
    </source>
</evidence>
<dbReference type="PANTHER" id="PTHR42901">
    <property type="entry name" value="ALCOHOL DEHYDROGENASE"/>
    <property type="match status" value="1"/>
</dbReference>
<dbReference type="Gene3D" id="3.40.50.720">
    <property type="entry name" value="NAD(P)-binding Rossmann-like Domain"/>
    <property type="match status" value="1"/>
</dbReference>
<evidence type="ECO:0000313" key="4">
    <source>
        <dbReference type="EMBL" id="OOL80555.1"/>
    </source>
</evidence>
<comment type="similarity">
    <text evidence="1 3">Belongs to the short-chain dehydrogenases/reductases (SDR) family.</text>
</comment>
<dbReference type="EMBL" id="MUYF01000003">
    <property type="protein sequence ID" value="OOL80555.1"/>
    <property type="molecule type" value="Genomic_DNA"/>
</dbReference>
<evidence type="ECO:0000256" key="2">
    <source>
        <dbReference type="ARBA" id="ARBA00023002"/>
    </source>
</evidence>
<reference evidence="4 5" key="1">
    <citation type="submission" date="2017-01" db="EMBL/GenBank/DDBJ databases">
        <title>Complete Genome Sequence of Dolosigranulum pigrum isolated from a Patient with interstitial lung disease.</title>
        <authorList>
            <person name="Mukhopadhyay R."/>
            <person name="Joaquin J."/>
            <person name="Hogue R."/>
            <person name="Fitzgerald S."/>
            <person name="Jospin G."/>
            <person name="Eisen J.A."/>
            <person name="Chaturvedi V."/>
        </authorList>
    </citation>
    <scope>NUCLEOTIDE SEQUENCE [LARGE SCALE GENOMIC DNA]</scope>
    <source>
        <strain evidence="4 5">15S00348</strain>
    </source>
</reference>
<organism evidence="4 5">
    <name type="scientific">Dolosigranulum pigrum</name>
    <dbReference type="NCBI Taxonomy" id="29394"/>
    <lineage>
        <taxon>Bacteria</taxon>
        <taxon>Bacillati</taxon>
        <taxon>Bacillota</taxon>
        <taxon>Bacilli</taxon>
        <taxon>Lactobacillales</taxon>
        <taxon>Carnobacteriaceae</taxon>
        <taxon>Dolosigranulum</taxon>
    </lineage>
</organism>
<dbReference type="Proteomes" id="UP000190409">
    <property type="component" value="Unassembled WGS sequence"/>
</dbReference>
<dbReference type="Pfam" id="PF00106">
    <property type="entry name" value="adh_short"/>
    <property type="match status" value="1"/>
</dbReference>
<proteinExistence type="inferred from homology"/>
<dbReference type="PRINTS" id="PR00080">
    <property type="entry name" value="SDRFAMILY"/>
</dbReference>
<dbReference type="InterPro" id="IPR002347">
    <property type="entry name" value="SDR_fam"/>
</dbReference>
<accession>A0A1S8KM47</accession>
<dbReference type="RefSeq" id="WP_077862127.1">
    <property type="nucleotide sequence ID" value="NZ_CALUAQ010000005.1"/>
</dbReference>
<evidence type="ECO:0000313" key="5">
    <source>
        <dbReference type="Proteomes" id="UP000190409"/>
    </source>
</evidence>